<protein>
    <submittedName>
        <fullName evidence="8">Cytochrome P450</fullName>
    </submittedName>
</protein>
<dbReference type="GO" id="GO:0008395">
    <property type="term" value="F:steroid hydroxylase activity"/>
    <property type="evidence" value="ECO:0007669"/>
    <property type="project" value="TreeGrafter"/>
</dbReference>
<evidence type="ECO:0000256" key="6">
    <source>
        <dbReference type="ARBA" id="ARBA00023004"/>
    </source>
</evidence>
<dbReference type="InterPro" id="IPR002397">
    <property type="entry name" value="Cyt_P450_B"/>
</dbReference>
<keyword evidence="3" id="KW-0349">Heme</keyword>
<accession>C1B5Y5</accession>
<dbReference type="KEGG" id="rop:ROP_71490"/>
<evidence type="ECO:0000313" key="8">
    <source>
        <dbReference type="EMBL" id="BAH55396.1"/>
    </source>
</evidence>
<dbReference type="InterPro" id="IPR001128">
    <property type="entry name" value="Cyt_P450"/>
</dbReference>
<evidence type="ECO:0000256" key="4">
    <source>
        <dbReference type="ARBA" id="ARBA00022723"/>
    </source>
</evidence>
<dbReference type="SUPFAM" id="SSF48264">
    <property type="entry name" value="Cytochrome P450"/>
    <property type="match status" value="1"/>
</dbReference>
<name>C1B5Y5_RHOOB</name>
<dbReference type="CDD" id="cd11033">
    <property type="entry name" value="CYP142-like"/>
    <property type="match status" value="1"/>
</dbReference>
<evidence type="ECO:0000256" key="3">
    <source>
        <dbReference type="ARBA" id="ARBA00022617"/>
    </source>
</evidence>
<evidence type="ECO:0000256" key="7">
    <source>
        <dbReference type="ARBA" id="ARBA00023033"/>
    </source>
</evidence>
<dbReference type="PRINTS" id="PR00359">
    <property type="entry name" value="BP450"/>
</dbReference>
<proteinExistence type="inferred from homology"/>
<comment type="cofactor">
    <cofactor evidence="1">
        <name>heme</name>
        <dbReference type="ChEBI" id="CHEBI:30413"/>
    </cofactor>
</comment>
<dbReference type="Pfam" id="PF00067">
    <property type="entry name" value="p450"/>
    <property type="match status" value="1"/>
</dbReference>
<comment type="similarity">
    <text evidence="2">Belongs to the cytochrome P450 family.</text>
</comment>
<dbReference type="FunFam" id="1.10.630.10:FF:000018">
    <property type="entry name" value="Cytochrome P450 monooxygenase"/>
    <property type="match status" value="1"/>
</dbReference>
<dbReference type="GO" id="GO:0020037">
    <property type="term" value="F:heme binding"/>
    <property type="evidence" value="ECO:0007669"/>
    <property type="project" value="InterPro"/>
</dbReference>
<dbReference type="PANTHER" id="PTHR46696">
    <property type="entry name" value="P450, PUTATIVE (EUROFUNG)-RELATED"/>
    <property type="match status" value="1"/>
</dbReference>
<sequence>MPCGAGPHIRRIEAVPMIETDEVASTRLNDLTWWQNGAAERDALFAGLRRDNPRAFVPLPGRAGDGEKGFWALTRHADVLEVSRRPDDFCSGEGTQIFDQPQKLREYRGSIIDMDNPEHARMRKIVSRGFTNKSLEGIRREVETTVREILDEMPSSGECDFVSDFAALLPLRIIDNLLGIPREHEKFILEATNTILGASDAEYIEDQSAAGIGKAVTAASEGLVDLLRSLSEERIAHPKDDLITKLVAAEGENLTPQEMAKFFILLVGAGNETTRNVITHGLFVLTRNPDQRDIWMADYDRLAPAAIEELLRWASPVVHMRRTVTRDGVRLGEQVFSQGDKVVLWYNSANRDESVFVDPFTFDISRNPNPHLAFGAPGPHFCLGAHLARLELDVAFRELFRRYPDIRAVGEPAVLRSNFLNGIKHLDAHYTVK</sequence>
<keyword evidence="5" id="KW-0560">Oxidoreductase</keyword>
<keyword evidence="6" id="KW-0408">Iron</keyword>
<dbReference type="GO" id="GO:0005506">
    <property type="term" value="F:iron ion binding"/>
    <property type="evidence" value="ECO:0007669"/>
    <property type="project" value="InterPro"/>
</dbReference>
<evidence type="ECO:0000256" key="1">
    <source>
        <dbReference type="ARBA" id="ARBA00001971"/>
    </source>
</evidence>
<dbReference type="PATRIC" id="fig|632772.20.peg.7461"/>
<dbReference type="Proteomes" id="UP000002212">
    <property type="component" value="Chromosome"/>
</dbReference>
<reference evidence="8 9" key="1">
    <citation type="submission" date="2009-03" db="EMBL/GenBank/DDBJ databases">
        <title>Comparison of the complete genome sequences of Rhodococcus erythropolis PR4 and Rhodococcus opacus B4.</title>
        <authorList>
            <person name="Takarada H."/>
            <person name="Sekine M."/>
            <person name="Hosoyama A."/>
            <person name="Yamada R."/>
            <person name="Fujisawa T."/>
            <person name="Omata S."/>
            <person name="Shimizu A."/>
            <person name="Tsukatani N."/>
            <person name="Tanikawa S."/>
            <person name="Fujita N."/>
            <person name="Harayama S."/>
        </authorList>
    </citation>
    <scope>NUCLEOTIDE SEQUENCE [LARGE SCALE GENOMIC DNA]</scope>
    <source>
        <strain evidence="8 9">B4</strain>
    </source>
</reference>
<evidence type="ECO:0000313" key="9">
    <source>
        <dbReference type="Proteomes" id="UP000002212"/>
    </source>
</evidence>
<dbReference type="PANTHER" id="PTHR46696:SF4">
    <property type="entry name" value="BIOTIN BIOSYNTHESIS CYTOCHROME P450"/>
    <property type="match status" value="1"/>
</dbReference>
<organism evidence="8 9">
    <name type="scientific">Rhodococcus opacus (strain B4)</name>
    <dbReference type="NCBI Taxonomy" id="632772"/>
    <lineage>
        <taxon>Bacteria</taxon>
        <taxon>Bacillati</taxon>
        <taxon>Actinomycetota</taxon>
        <taxon>Actinomycetes</taxon>
        <taxon>Mycobacteriales</taxon>
        <taxon>Nocardiaceae</taxon>
        <taxon>Rhodococcus</taxon>
    </lineage>
</organism>
<keyword evidence="7" id="KW-0503">Monooxygenase</keyword>
<dbReference type="GO" id="GO:0036199">
    <property type="term" value="F:cholest-4-en-3-one 26-monooxygenase activity"/>
    <property type="evidence" value="ECO:0007669"/>
    <property type="project" value="TreeGrafter"/>
</dbReference>
<gene>
    <name evidence="8" type="ordered locus">ROP_71490</name>
</gene>
<dbReference type="PRINTS" id="PR00385">
    <property type="entry name" value="P450"/>
</dbReference>
<dbReference type="Gene3D" id="1.10.630.10">
    <property type="entry name" value="Cytochrome P450"/>
    <property type="match status" value="1"/>
</dbReference>
<dbReference type="InterPro" id="IPR036396">
    <property type="entry name" value="Cyt_P450_sf"/>
</dbReference>
<dbReference type="GO" id="GO:0006707">
    <property type="term" value="P:cholesterol catabolic process"/>
    <property type="evidence" value="ECO:0007669"/>
    <property type="project" value="TreeGrafter"/>
</dbReference>
<evidence type="ECO:0000256" key="5">
    <source>
        <dbReference type="ARBA" id="ARBA00023002"/>
    </source>
</evidence>
<dbReference type="HOGENOM" id="CLU_033716_0_0_11"/>
<dbReference type="EMBL" id="AP011115">
    <property type="protein sequence ID" value="BAH55396.1"/>
    <property type="molecule type" value="Genomic_DNA"/>
</dbReference>
<dbReference type="AlphaFoldDB" id="C1B5Y5"/>
<keyword evidence="4" id="KW-0479">Metal-binding</keyword>
<dbReference type="STRING" id="632772.ROP_71490"/>
<evidence type="ECO:0000256" key="2">
    <source>
        <dbReference type="ARBA" id="ARBA00010617"/>
    </source>
</evidence>